<dbReference type="PANTHER" id="PTHR45615:SF80">
    <property type="entry name" value="GRIP DOMAIN-CONTAINING PROTEIN"/>
    <property type="match status" value="1"/>
</dbReference>
<feature type="region of interest" description="Disordered" evidence="2">
    <location>
        <begin position="1"/>
        <end position="90"/>
    </location>
</feature>
<evidence type="ECO:0000313" key="4">
    <source>
        <dbReference type="Proteomes" id="UP001303473"/>
    </source>
</evidence>
<dbReference type="SUPFAM" id="SSF90257">
    <property type="entry name" value="Myosin rod fragments"/>
    <property type="match status" value="2"/>
</dbReference>
<dbReference type="Proteomes" id="UP001303473">
    <property type="component" value="Unassembled WGS sequence"/>
</dbReference>
<evidence type="ECO:0000313" key="3">
    <source>
        <dbReference type="EMBL" id="KAK3937987.1"/>
    </source>
</evidence>
<feature type="region of interest" description="Disordered" evidence="2">
    <location>
        <begin position="103"/>
        <end position="245"/>
    </location>
</feature>
<feature type="coiled-coil region" evidence="1">
    <location>
        <begin position="326"/>
        <end position="430"/>
    </location>
</feature>
<feature type="compositionally biased region" description="Low complexity" evidence="2">
    <location>
        <begin position="163"/>
        <end position="183"/>
    </location>
</feature>
<gene>
    <name evidence="3" type="ORF">QBC46DRAFT_266325</name>
</gene>
<protein>
    <submittedName>
        <fullName evidence="3">Paramyosin</fullName>
    </submittedName>
</protein>
<feature type="region of interest" description="Disordered" evidence="2">
    <location>
        <begin position="489"/>
        <end position="529"/>
    </location>
</feature>
<reference evidence="4" key="1">
    <citation type="journal article" date="2023" name="Mol. Phylogenet. Evol.">
        <title>Genome-scale phylogeny and comparative genomics of the fungal order Sordariales.</title>
        <authorList>
            <person name="Hensen N."/>
            <person name="Bonometti L."/>
            <person name="Westerberg I."/>
            <person name="Brannstrom I.O."/>
            <person name="Guillou S."/>
            <person name="Cros-Aarteil S."/>
            <person name="Calhoun S."/>
            <person name="Haridas S."/>
            <person name="Kuo A."/>
            <person name="Mondo S."/>
            <person name="Pangilinan J."/>
            <person name="Riley R."/>
            <person name="LaButti K."/>
            <person name="Andreopoulos B."/>
            <person name="Lipzen A."/>
            <person name="Chen C."/>
            <person name="Yan M."/>
            <person name="Daum C."/>
            <person name="Ng V."/>
            <person name="Clum A."/>
            <person name="Steindorff A."/>
            <person name="Ohm R.A."/>
            <person name="Martin F."/>
            <person name="Silar P."/>
            <person name="Natvig D.O."/>
            <person name="Lalanne C."/>
            <person name="Gautier V."/>
            <person name="Ament-Velasquez S.L."/>
            <person name="Kruys A."/>
            <person name="Hutchinson M.I."/>
            <person name="Powell A.J."/>
            <person name="Barry K."/>
            <person name="Miller A.N."/>
            <person name="Grigoriev I.V."/>
            <person name="Debuchy R."/>
            <person name="Gladieux P."/>
            <person name="Hiltunen Thoren M."/>
            <person name="Johannesson H."/>
        </authorList>
    </citation>
    <scope>NUCLEOTIDE SEQUENCE [LARGE SCALE GENOMIC DNA]</scope>
    <source>
        <strain evidence="4">CBS 340.73</strain>
    </source>
</reference>
<feature type="coiled-coil region" evidence="1">
    <location>
        <begin position="263"/>
        <end position="297"/>
    </location>
</feature>
<feature type="compositionally biased region" description="Polar residues" evidence="2">
    <location>
        <begin position="196"/>
        <end position="214"/>
    </location>
</feature>
<dbReference type="Gene3D" id="1.10.287.1490">
    <property type="match status" value="2"/>
</dbReference>
<feature type="compositionally biased region" description="Basic and acidic residues" evidence="2">
    <location>
        <begin position="138"/>
        <end position="156"/>
    </location>
</feature>
<dbReference type="EMBL" id="MU853840">
    <property type="protein sequence ID" value="KAK3937987.1"/>
    <property type="molecule type" value="Genomic_DNA"/>
</dbReference>
<organism evidence="3 4">
    <name type="scientific">Diplogelasinospora grovesii</name>
    <dbReference type="NCBI Taxonomy" id="303347"/>
    <lineage>
        <taxon>Eukaryota</taxon>
        <taxon>Fungi</taxon>
        <taxon>Dikarya</taxon>
        <taxon>Ascomycota</taxon>
        <taxon>Pezizomycotina</taxon>
        <taxon>Sordariomycetes</taxon>
        <taxon>Sordariomycetidae</taxon>
        <taxon>Sordariales</taxon>
        <taxon>Diplogelasinosporaceae</taxon>
        <taxon>Diplogelasinospora</taxon>
    </lineage>
</organism>
<feature type="compositionally biased region" description="Basic and acidic residues" evidence="2">
    <location>
        <begin position="25"/>
        <end position="40"/>
    </location>
</feature>
<dbReference type="PANTHER" id="PTHR45615">
    <property type="entry name" value="MYOSIN HEAVY CHAIN, NON-MUSCLE"/>
    <property type="match status" value="1"/>
</dbReference>
<sequence>MDRPYTRPKMGGGGPTSSNGYGSRGSERDRERDRETDRPVRSVLRPSARQRRNSDTSITSSNTPAVGSDSEMGLPEPRHQAPPAQTLPRKVLKARFPGERHAVVSLRSSRAASSTVPGPQTYHVPPVRSIMQPQYGSEVHDSHLHDDDYRRHRDDRDLDTESVSESSDLSSSTQATTVVSAASDFSDDVAPEETRSTSQVRFTPSTAGSSSVGSPPSRKVKPRLGTRARAPSDADRVVAKKGGQAQTVNIKLLPPTSTREEEIKHRRELERSLLQKIEQLESESQSLRESQARLTRELDTTSVQLSTVAQEKKAAEKERDLERGSKEKLFDMLEEQKRVLDEFRSNLDLQKGMLDETEQERDQERAYRAELQTKLDQTRHILDELRCNFELQKVMLAEAEKERDEIKEAKDSFEEKFAGLERDLVKLQVDRKERDNVLVHQMAALELTIGALEGQRDARDMDLAAVEADRDQLEEEKEQLQSQVTALTGAKRAAAEEEQQRIREAAEEEQQRIKGAAEQEQHRLQTRIGGLEKEKEELDKAKAALEGEKTELQSKLETAESEIGSLQSRVQELETAQSELDNKSTGLLDEISAIKAAADDLRSQIENLEADKASLLKQVVELQAAKVEHEARLHVLNTDLGGAKAANVSLATQKLDLAGDMAKVQQQLDAAKAEVDKLTGHNAALQAAADRVPGLETAKAGLETKIAELERQVSRLNAKVAALQSEADKIPGLHGEKAEVSAKVADLENKVSELEGKIAEVQAEADKLPDVTAAKADLESKVGELQAKVSELQQQQAEAVGKDPGADANAAAAAAAAAAVVVLKAELQVKTQEINQRVAEIAALTQGNSALSSQVGATRQQLDQVMASYQAASGQVMELQQKVDQLVSQQRQERRPPRSRTSSPRKKEGRGEKQLVVVRNPGDRGAVSVMLQIAAGI</sequence>
<name>A0AAN6N2H5_9PEZI</name>
<proteinExistence type="predicted"/>
<dbReference type="AlphaFoldDB" id="A0AAN6N2H5"/>
<feature type="compositionally biased region" description="Basic and acidic residues" evidence="2">
    <location>
        <begin position="493"/>
        <end position="523"/>
    </location>
</feature>
<evidence type="ECO:0000256" key="2">
    <source>
        <dbReference type="SAM" id="MobiDB-lite"/>
    </source>
</evidence>
<keyword evidence="1" id="KW-0175">Coiled coil</keyword>
<keyword evidence="4" id="KW-1185">Reference proteome</keyword>
<accession>A0AAN6N2H5</accession>
<feature type="compositionally biased region" description="Polar residues" evidence="2">
    <location>
        <begin position="55"/>
        <end position="65"/>
    </location>
</feature>
<comment type="caution">
    <text evidence="3">The sequence shown here is derived from an EMBL/GenBank/DDBJ whole genome shotgun (WGS) entry which is preliminary data.</text>
</comment>
<evidence type="ECO:0000256" key="1">
    <source>
        <dbReference type="SAM" id="Coils"/>
    </source>
</evidence>
<feature type="region of interest" description="Disordered" evidence="2">
    <location>
        <begin position="883"/>
        <end position="915"/>
    </location>
</feature>
<feature type="compositionally biased region" description="Low complexity" evidence="2">
    <location>
        <begin position="103"/>
        <end position="116"/>
    </location>
</feature>